<dbReference type="AlphaFoldDB" id="A0A934VVA7"/>
<dbReference type="SUPFAM" id="SSF52091">
    <property type="entry name" value="SpoIIaa-like"/>
    <property type="match status" value="1"/>
</dbReference>
<proteinExistence type="predicted"/>
<dbReference type="InterPro" id="IPR036513">
    <property type="entry name" value="STAS_dom_sf"/>
</dbReference>
<reference evidence="1" key="1">
    <citation type="submission" date="2021-01" db="EMBL/GenBank/DDBJ databases">
        <title>Modified the classification status of verrucomicrobia.</title>
        <authorList>
            <person name="Feng X."/>
        </authorList>
    </citation>
    <scope>NUCLEOTIDE SEQUENCE</scope>
    <source>
        <strain evidence="1">KCTC 22041</strain>
    </source>
</reference>
<dbReference type="InterPro" id="IPR038396">
    <property type="entry name" value="SpoIIAA-like_sf"/>
</dbReference>
<protein>
    <submittedName>
        <fullName evidence="1">STAS/SEC14 domain-containing protein</fullName>
    </submittedName>
</protein>
<evidence type="ECO:0000313" key="1">
    <source>
        <dbReference type="EMBL" id="MBK1881990.1"/>
    </source>
</evidence>
<keyword evidence="2" id="KW-1185">Reference proteome</keyword>
<comment type="caution">
    <text evidence="1">The sequence shown here is derived from an EMBL/GenBank/DDBJ whole genome shotgun (WGS) entry which is preliminary data.</text>
</comment>
<name>A0A934VVA7_9BACT</name>
<dbReference type="Proteomes" id="UP000603141">
    <property type="component" value="Unassembled WGS sequence"/>
</dbReference>
<accession>A0A934VVA7</accession>
<organism evidence="1 2">
    <name type="scientific">Luteolibacter pohnpeiensis</name>
    <dbReference type="NCBI Taxonomy" id="454153"/>
    <lineage>
        <taxon>Bacteria</taxon>
        <taxon>Pseudomonadati</taxon>
        <taxon>Verrucomicrobiota</taxon>
        <taxon>Verrucomicrobiia</taxon>
        <taxon>Verrucomicrobiales</taxon>
        <taxon>Verrucomicrobiaceae</taxon>
        <taxon>Luteolibacter</taxon>
    </lineage>
</organism>
<dbReference type="Pfam" id="PF11964">
    <property type="entry name" value="SpoIIAA-like"/>
    <property type="match status" value="1"/>
</dbReference>
<dbReference type="InterPro" id="IPR021866">
    <property type="entry name" value="SpoIIAA-like"/>
</dbReference>
<dbReference type="Gene3D" id="3.40.50.10600">
    <property type="entry name" value="SpoIIaa-like domains"/>
    <property type="match status" value="1"/>
</dbReference>
<sequence>MYQILPETKGSLIALRLSGKLDKEDYKAFLPVISEAIKLHGKVQLYWEMDQFDGWTPGGLGTDAGFGLEHMNDFSKIAIVGEKTWHDWMTKLMKPFTSAEVKYFELSQRSEAMAWCQATA</sequence>
<dbReference type="EMBL" id="JAENIJ010000007">
    <property type="protein sequence ID" value="MBK1881990.1"/>
    <property type="molecule type" value="Genomic_DNA"/>
</dbReference>
<dbReference type="RefSeq" id="WP_200268690.1">
    <property type="nucleotide sequence ID" value="NZ_JAENIJ010000007.1"/>
</dbReference>
<evidence type="ECO:0000313" key="2">
    <source>
        <dbReference type="Proteomes" id="UP000603141"/>
    </source>
</evidence>
<gene>
    <name evidence="1" type="ORF">JIN85_06160</name>
</gene>